<keyword evidence="3" id="KW-1185">Reference proteome</keyword>
<evidence type="ECO:0000313" key="2">
    <source>
        <dbReference type="EMBL" id="KAL3785650.1"/>
    </source>
</evidence>
<dbReference type="Pfam" id="PF01593">
    <property type="entry name" value="Amino_oxidase"/>
    <property type="match status" value="1"/>
</dbReference>
<evidence type="ECO:0000313" key="3">
    <source>
        <dbReference type="Proteomes" id="UP001530400"/>
    </source>
</evidence>
<feature type="domain" description="Amine oxidase" evidence="1">
    <location>
        <begin position="8"/>
        <end position="74"/>
    </location>
</feature>
<accession>A0ABD3PBY8</accession>
<dbReference type="SUPFAM" id="SSF54373">
    <property type="entry name" value="FAD-linked reductases, C-terminal domain"/>
    <property type="match status" value="1"/>
</dbReference>
<dbReference type="AlphaFoldDB" id="A0ABD3PBY8"/>
<dbReference type="Gene3D" id="3.90.660.10">
    <property type="match status" value="1"/>
</dbReference>
<name>A0ABD3PBY8_9STRA</name>
<evidence type="ECO:0000259" key="1">
    <source>
        <dbReference type="Pfam" id="PF01593"/>
    </source>
</evidence>
<sequence length="86" mass="9887">MNKGIKDKHVLGVYSYGELAEDLVKLQDDEIFEAIMEKLDAMFDGEASAHYVKHTLQNWTNEPFIRGASSNYGIPNSWRKNSETRH</sequence>
<dbReference type="Proteomes" id="UP001530400">
    <property type="component" value="Unassembled WGS sequence"/>
</dbReference>
<protein>
    <recommendedName>
        <fullName evidence="1">Amine oxidase domain-containing protein</fullName>
    </recommendedName>
</protein>
<dbReference type="EMBL" id="JALLPJ020000683">
    <property type="protein sequence ID" value="KAL3785650.1"/>
    <property type="molecule type" value="Genomic_DNA"/>
</dbReference>
<gene>
    <name evidence="2" type="ORF">ACHAWO_012451</name>
</gene>
<reference evidence="2 3" key="1">
    <citation type="submission" date="2024-10" db="EMBL/GenBank/DDBJ databases">
        <title>Updated reference genomes for cyclostephanoid diatoms.</title>
        <authorList>
            <person name="Roberts W.R."/>
            <person name="Alverson A.J."/>
        </authorList>
    </citation>
    <scope>NUCLEOTIDE SEQUENCE [LARGE SCALE GENOMIC DNA]</scope>
    <source>
        <strain evidence="2 3">AJA010-31</strain>
    </source>
</reference>
<comment type="caution">
    <text evidence="2">The sequence shown here is derived from an EMBL/GenBank/DDBJ whole genome shotgun (WGS) entry which is preliminary data.</text>
</comment>
<dbReference type="InterPro" id="IPR002937">
    <property type="entry name" value="Amino_oxidase"/>
</dbReference>
<organism evidence="2 3">
    <name type="scientific">Cyclotella atomus</name>
    <dbReference type="NCBI Taxonomy" id="382360"/>
    <lineage>
        <taxon>Eukaryota</taxon>
        <taxon>Sar</taxon>
        <taxon>Stramenopiles</taxon>
        <taxon>Ochrophyta</taxon>
        <taxon>Bacillariophyta</taxon>
        <taxon>Coscinodiscophyceae</taxon>
        <taxon>Thalassiosirophycidae</taxon>
        <taxon>Stephanodiscales</taxon>
        <taxon>Stephanodiscaceae</taxon>
        <taxon>Cyclotella</taxon>
    </lineage>
</organism>
<proteinExistence type="predicted"/>